<dbReference type="PANTHER" id="PTHR30469">
    <property type="entry name" value="MULTIDRUG RESISTANCE PROTEIN MDTA"/>
    <property type="match status" value="1"/>
</dbReference>
<dbReference type="AlphaFoldDB" id="A0A846ZMI1"/>
<protein>
    <submittedName>
        <fullName evidence="3">HlyD family efflux transporter periplasmic adaptor subunit</fullName>
    </submittedName>
</protein>
<evidence type="ECO:0000313" key="4">
    <source>
        <dbReference type="Proteomes" id="UP000541636"/>
    </source>
</evidence>
<feature type="coiled-coil region" evidence="1">
    <location>
        <begin position="114"/>
        <end position="172"/>
    </location>
</feature>
<dbReference type="Pfam" id="PF25989">
    <property type="entry name" value="YknX_C"/>
    <property type="match status" value="1"/>
</dbReference>
<proteinExistence type="predicted"/>
<dbReference type="Gene3D" id="2.40.420.20">
    <property type="match status" value="1"/>
</dbReference>
<evidence type="ECO:0000256" key="1">
    <source>
        <dbReference type="SAM" id="Coils"/>
    </source>
</evidence>
<dbReference type="PANTHER" id="PTHR30469:SF15">
    <property type="entry name" value="HLYD FAMILY OF SECRETION PROTEINS"/>
    <property type="match status" value="1"/>
</dbReference>
<keyword evidence="1" id="KW-0175">Coiled coil</keyword>
<organism evidence="3 4">
    <name type="scientific">Oleiagrimonas citrea</name>
    <dbReference type="NCBI Taxonomy" id="1665687"/>
    <lineage>
        <taxon>Bacteria</taxon>
        <taxon>Pseudomonadati</taxon>
        <taxon>Pseudomonadota</taxon>
        <taxon>Gammaproteobacteria</taxon>
        <taxon>Lysobacterales</taxon>
        <taxon>Rhodanobacteraceae</taxon>
        <taxon>Oleiagrimonas</taxon>
    </lineage>
</organism>
<dbReference type="Proteomes" id="UP000541636">
    <property type="component" value="Unassembled WGS sequence"/>
</dbReference>
<dbReference type="SUPFAM" id="SSF111369">
    <property type="entry name" value="HlyD-like secretion proteins"/>
    <property type="match status" value="1"/>
</dbReference>
<dbReference type="Gene3D" id="2.40.50.100">
    <property type="match status" value="1"/>
</dbReference>
<dbReference type="GO" id="GO:0015562">
    <property type="term" value="F:efflux transmembrane transporter activity"/>
    <property type="evidence" value="ECO:0007669"/>
    <property type="project" value="TreeGrafter"/>
</dbReference>
<dbReference type="Gene3D" id="1.10.287.470">
    <property type="entry name" value="Helix hairpin bin"/>
    <property type="match status" value="1"/>
</dbReference>
<dbReference type="EMBL" id="JAAZQD010000003">
    <property type="protein sequence ID" value="NKZ38867.1"/>
    <property type="molecule type" value="Genomic_DNA"/>
</dbReference>
<gene>
    <name evidence="3" type="ORF">HF690_07825</name>
</gene>
<keyword evidence="4" id="KW-1185">Reference proteome</keyword>
<dbReference type="RefSeq" id="WP_168609056.1">
    <property type="nucleotide sequence ID" value="NZ_JAAZQD010000003.1"/>
</dbReference>
<dbReference type="InterPro" id="IPR058637">
    <property type="entry name" value="YknX-like_C"/>
</dbReference>
<sequence length="399" mass="43001">MGRRHWIVLTLAGIAVAAVAFWALQPSPRPVDAARVTRGDLVQRFEEEGRMMLPRRWVLSAPIAGTLRRIEWLQGDAVKAGQVLAVVDPARGVLLDPASRARIEAEQHAAEASLEAAGQRLAAARADADLAERDVRRMRELSTTGAVSVAAREEAEARVARARATVQAAVAEQRAVAQQRAALAAVLGGQGRAGGTAVEIRAPVTGVVLHRYQQSAVPVQAGQALLEIGDLRTLQVMVQALSQQALALRPGTPARILRWGGNQALPARVVRIEPGGFTKISALGVEEQRTQVWLEITAPRAQWRGLGDGFRVEVEFEVARRHDVLQVAASAVFRDGRRWAAYRIEDGRARLVHVELGARADDAVEVLGGLRKGDAVVAFPDDRLRDGLRLRVLGDAPGA</sequence>
<evidence type="ECO:0000313" key="3">
    <source>
        <dbReference type="EMBL" id="NKZ38867.1"/>
    </source>
</evidence>
<reference evidence="3 4" key="1">
    <citation type="journal article" date="2017" name="Int. J. Syst. Evol. Microbiol.">
        <title>Oleiagrimonas citrea sp. nov., a marine bacterium isolated from tidal flat sediment and emended description of the genus Oleiagrimonas Fang et al. 2015 and Oleiagrimonas soli.</title>
        <authorList>
            <person name="Yang S.H."/>
            <person name="Seo H.S."/>
            <person name="Seong C.N."/>
            <person name="Kwon K.K."/>
        </authorList>
    </citation>
    <scope>NUCLEOTIDE SEQUENCE [LARGE SCALE GENOMIC DNA]</scope>
    <source>
        <strain evidence="3 4">MEBiC09124</strain>
    </source>
</reference>
<name>A0A846ZMI1_9GAMM</name>
<dbReference type="GO" id="GO:1990281">
    <property type="term" value="C:efflux pump complex"/>
    <property type="evidence" value="ECO:0007669"/>
    <property type="project" value="TreeGrafter"/>
</dbReference>
<accession>A0A846ZMI1</accession>
<dbReference type="Gene3D" id="2.40.30.170">
    <property type="match status" value="1"/>
</dbReference>
<evidence type="ECO:0000259" key="2">
    <source>
        <dbReference type="Pfam" id="PF25989"/>
    </source>
</evidence>
<feature type="domain" description="YknX-like C-terminal permuted SH3-like" evidence="2">
    <location>
        <begin position="324"/>
        <end position="389"/>
    </location>
</feature>
<comment type="caution">
    <text evidence="3">The sequence shown here is derived from an EMBL/GenBank/DDBJ whole genome shotgun (WGS) entry which is preliminary data.</text>
</comment>